<name>A0A0L0SU44_ALLM3</name>
<feature type="compositionally biased region" description="Low complexity" evidence="1">
    <location>
        <begin position="53"/>
        <end position="72"/>
    </location>
</feature>
<dbReference type="OMA" id="RAILHAH"/>
<dbReference type="EMBL" id="GG745348">
    <property type="protein sequence ID" value="KNE65859.1"/>
    <property type="molecule type" value="Genomic_DNA"/>
</dbReference>
<dbReference type="VEuPathDB" id="FungiDB:AMAG_19228"/>
<feature type="region of interest" description="Disordered" evidence="1">
    <location>
        <begin position="28"/>
        <end position="82"/>
    </location>
</feature>
<sequence>MRLDIQMKVEELSNEARARAAAAVAELEDDISDPDEDTLAGQMAVLRGQRTRQSQTGDAAGQDGASSSSSSSSDDDSSSDEE</sequence>
<evidence type="ECO:0000313" key="3">
    <source>
        <dbReference type="Proteomes" id="UP000054350"/>
    </source>
</evidence>
<evidence type="ECO:0000313" key="2">
    <source>
        <dbReference type="EMBL" id="KNE65859.1"/>
    </source>
</evidence>
<accession>A0A0L0SU44</accession>
<proteinExistence type="predicted"/>
<dbReference type="AlphaFoldDB" id="A0A0L0SU44"/>
<protein>
    <submittedName>
        <fullName evidence="2">Uncharacterized protein</fullName>
    </submittedName>
</protein>
<dbReference type="OrthoDB" id="1734229at2759"/>
<feature type="compositionally biased region" description="Acidic residues" evidence="1">
    <location>
        <begin position="28"/>
        <end position="38"/>
    </location>
</feature>
<gene>
    <name evidence="2" type="ORF">AMAG_19228</name>
</gene>
<feature type="compositionally biased region" description="Acidic residues" evidence="1">
    <location>
        <begin position="73"/>
        <end position="82"/>
    </location>
</feature>
<evidence type="ECO:0000256" key="1">
    <source>
        <dbReference type="SAM" id="MobiDB-lite"/>
    </source>
</evidence>
<reference evidence="3" key="2">
    <citation type="submission" date="2009-11" db="EMBL/GenBank/DDBJ databases">
        <title>The Genome Sequence of Allomyces macrogynus strain ATCC 38327.</title>
        <authorList>
            <consortium name="The Broad Institute Genome Sequencing Platform"/>
            <person name="Russ C."/>
            <person name="Cuomo C."/>
            <person name="Shea T."/>
            <person name="Young S.K."/>
            <person name="Zeng Q."/>
            <person name="Koehrsen M."/>
            <person name="Haas B."/>
            <person name="Borodovsky M."/>
            <person name="Guigo R."/>
            <person name="Alvarado L."/>
            <person name="Berlin A."/>
            <person name="Borenstein D."/>
            <person name="Chen Z."/>
            <person name="Engels R."/>
            <person name="Freedman E."/>
            <person name="Gellesch M."/>
            <person name="Goldberg J."/>
            <person name="Griggs A."/>
            <person name="Gujja S."/>
            <person name="Heiman D."/>
            <person name="Hepburn T."/>
            <person name="Howarth C."/>
            <person name="Jen D."/>
            <person name="Larson L."/>
            <person name="Lewis B."/>
            <person name="Mehta T."/>
            <person name="Park D."/>
            <person name="Pearson M."/>
            <person name="Roberts A."/>
            <person name="Saif S."/>
            <person name="Shenoy N."/>
            <person name="Sisk P."/>
            <person name="Stolte C."/>
            <person name="Sykes S."/>
            <person name="Walk T."/>
            <person name="White J."/>
            <person name="Yandava C."/>
            <person name="Burger G."/>
            <person name="Gray M.W."/>
            <person name="Holland P.W.H."/>
            <person name="King N."/>
            <person name="Lang F.B.F."/>
            <person name="Roger A.J."/>
            <person name="Ruiz-Trillo I."/>
            <person name="Lander E."/>
            <person name="Nusbaum C."/>
        </authorList>
    </citation>
    <scope>NUCLEOTIDE SEQUENCE [LARGE SCALE GENOMIC DNA]</scope>
    <source>
        <strain evidence="3">ATCC 38327</strain>
    </source>
</reference>
<organism evidence="2 3">
    <name type="scientific">Allomyces macrogynus (strain ATCC 38327)</name>
    <name type="common">Allomyces javanicus var. macrogynus</name>
    <dbReference type="NCBI Taxonomy" id="578462"/>
    <lineage>
        <taxon>Eukaryota</taxon>
        <taxon>Fungi</taxon>
        <taxon>Fungi incertae sedis</taxon>
        <taxon>Blastocladiomycota</taxon>
        <taxon>Blastocladiomycetes</taxon>
        <taxon>Blastocladiales</taxon>
        <taxon>Blastocladiaceae</taxon>
        <taxon>Allomyces</taxon>
    </lineage>
</organism>
<dbReference type="Proteomes" id="UP000054350">
    <property type="component" value="Unassembled WGS sequence"/>
</dbReference>
<reference evidence="2 3" key="1">
    <citation type="submission" date="2009-11" db="EMBL/GenBank/DDBJ databases">
        <title>Annotation of Allomyces macrogynus ATCC 38327.</title>
        <authorList>
            <consortium name="The Broad Institute Genome Sequencing Platform"/>
            <person name="Russ C."/>
            <person name="Cuomo C."/>
            <person name="Burger G."/>
            <person name="Gray M.W."/>
            <person name="Holland P.W.H."/>
            <person name="King N."/>
            <person name="Lang F.B.F."/>
            <person name="Roger A.J."/>
            <person name="Ruiz-Trillo I."/>
            <person name="Young S.K."/>
            <person name="Zeng Q."/>
            <person name="Gargeya S."/>
            <person name="Fitzgerald M."/>
            <person name="Haas B."/>
            <person name="Abouelleil A."/>
            <person name="Alvarado L."/>
            <person name="Arachchi H.M."/>
            <person name="Berlin A."/>
            <person name="Chapman S.B."/>
            <person name="Gearin G."/>
            <person name="Goldberg J."/>
            <person name="Griggs A."/>
            <person name="Gujja S."/>
            <person name="Hansen M."/>
            <person name="Heiman D."/>
            <person name="Howarth C."/>
            <person name="Larimer J."/>
            <person name="Lui A."/>
            <person name="MacDonald P.J.P."/>
            <person name="McCowen C."/>
            <person name="Montmayeur A."/>
            <person name="Murphy C."/>
            <person name="Neiman D."/>
            <person name="Pearson M."/>
            <person name="Priest M."/>
            <person name="Roberts A."/>
            <person name="Saif S."/>
            <person name="Shea T."/>
            <person name="Sisk P."/>
            <person name="Stolte C."/>
            <person name="Sykes S."/>
            <person name="Wortman J."/>
            <person name="Nusbaum C."/>
            <person name="Birren B."/>
        </authorList>
    </citation>
    <scope>NUCLEOTIDE SEQUENCE [LARGE SCALE GENOMIC DNA]</scope>
    <source>
        <strain evidence="2 3">ATCC 38327</strain>
    </source>
</reference>
<keyword evidence="3" id="KW-1185">Reference proteome</keyword>